<dbReference type="EMBL" id="BAEO01000062">
    <property type="protein sequence ID" value="GAC21493.1"/>
    <property type="molecule type" value="Genomic_DNA"/>
</dbReference>
<keyword evidence="1" id="KW-0732">Signal</keyword>
<reference evidence="2 3" key="1">
    <citation type="journal article" date="2017" name="Antonie Van Leeuwenhoek">
        <title>Rhizobium rhizosphaerae sp. nov., a novel species isolated from rice rhizosphere.</title>
        <authorList>
            <person name="Zhao J.J."/>
            <person name="Zhang J."/>
            <person name="Zhang R.J."/>
            <person name="Zhang C.W."/>
            <person name="Yin H.Q."/>
            <person name="Zhang X.X."/>
        </authorList>
    </citation>
    <scope>NUCLEOTIDE SEQUENCE [LARGE SCALE GENOMIC DNA]</scope>
    <source>
        <strain evidence="2 3">BSs20135</strain>
    </source>
</reference>
<comment type="caution">
    <text evidence="2">The sequence shown here is derived from an EMBL/GenBank/DDBJ whole genome shotgun (WGS) entry which is preliminary data.</text>
</comment>
<organism evidence="2 3">
    <name type="scientific">Paraglaciecola arctica BSs20135</name>
    <dbReference type="NCBI Taxonomy" id="493475"/>
    <lineage>
        <taxon>Bacteria</taxon>
        <taxon>Pseudomonadati</taxon>
        <taxon>Pseudomonadota</taxon>
        <taxon>Gammaproteobacteria</taxon>
        <taxon>Alteromonadales</taxon>
        <taxon>Alteromonadaceae</taxon>
        <taxon>Paraglaciecola</taxon>
    </lineage>
</organism>
<proteinExistence type="predicted"/>
<evidence type="ECO:0008006" key="4">
    <source>
        <dbReference type="Google" id="ProtNLM"/>
    </source>
</evidence>
<evidence type="ECO:0000256" key="1">
    <source>
        <dbReference type="SAM" id="SignalP"/>
    </source>
</evidence>
<gene>
    <name evidence="2" type="ORF">GARC_4551</name>
</gene>
<protein>
    <recommendedName>
        <fullName evidence="4">PEP-CTERM protein-sorting domain-containing protein</fullName>
    </recommendedName>
</protein>
<keyword evidence="3" id="KW-1185">Reference proteome</keyword>
<dbReference type="Proteomes" id="UP000006327">
    <property type="component" value="Unassembled WGS sequence"/>
</dbReference>
<name>K6YXL3_9ALTE</name>
<dbReference type="InterPro" id="IPR008965">
    <property type="entry name" value="CBM2/CBM3_carb-bd_dom_sf"/>
</dbReference>
<feature type="signal peptide" evidence="1">
    <location>
        <begin position="1"/>
        <end position="18"/>
    </location>
</feature>
<dbReference type="RefSeq" id="WP_007624491.1">
    <property type="nucleotide sequence ID" value="NZ_BAEO01000062.1"/>
</dbReference>
<evidence type="ECO:0000313" key="2">
    <source>
        <dbReference type="EMBL" id="GAC21493.1"/>
    </source>
</evidence>
<accession>K6YXL3</accession>
<feature type="chain" id="PRO_5003897863" description="PEP-CTERM protein-sorting domain-containing protein" evidence="1">
    <location>
        <begin position="19"/>
        <end position="188"/>
    </location>
</feature>
<dbReference type="AlphaFoldDB" id="K6YXL3"/>
<sequence>MKKIFLAIALTWASVAQANIIEISTDEVTVTAGEEVNFVIDLVNFEEFDFLSFSLGFDDTLLSFDETSLTSDFAFADLISGPFDGLDVFADPGKLLFTLTADFLIGETFMGAANLVTFNFLATGTGVANFTPVFESFDSLSLSQTELDAPNFRVAADVNPVSEPSALGLFAVFLLGGGVLRRRLVASK</sequence>
<evidence type="ECO:0000313" key="3">
    <source>
        <dbReference type="Proteomes" id="UP000006327"/>
    </source>
</evidence>
<dbReference type="GO" id="GO:0030246">
    <property type="term" value="F:carbohydrate binding"/>
    <property type="evidence" value="ECO:0007669"/>
    <property type="project" value="InterPro"/>
</dbReference>
<dbReference type="Gene3D" id="2.60.40.680">
    <property type="match status" value="1"/>
</dbReference>
<dbReference type="SUPFAM" id="SSF49384">
    <property type="entry name" value="Carbohydrate-binding domain"/>
    <property type="match status" value="1"/>
</dbReference>